<dbReference type="PANTHER" id="PTHR30383">
    <property type="entry name" value="THIOESTERASE 1/PROTEASE 1/LYSOPHOSPHOLIPASE L1"/>
    <property type="match status" value="1"/>
</dbReference>
<dbReference type="SUPFAM" id="SSF52266">
    <property type="entry name" value="SGNH hydrolase"/>
    <property type="match status" value="1"/>
</dbReference>
<dbReference type="InterPro" id="IPR036514">
    <property type="entry name" value="SGNH_hydro_sf"/>
</dbReference>
<dbReference type="CDD" id="cd01834">
    <property type="entry name" value="SGNH_hydrolase_like_2"/>
    <property type="match status" value="1"/>
</dbReference>
<evidence type="ECO:0000313" key="3">
    <source>
        <dbReference type="Proteomes" id="UP000823521"/>
    </source>
</evidence>
<name>A0ABS3VW53_MICEH</name>
<dbReference type="InterPro" id="IPR013830">
    <property type="entry name" value="SGNH_hydro"/>
</dbReference>
<dbReference type="RefSeq" id="WP_307804228.1">
    <property type="nucleotide sequence ID" value="NZ_WVUH01000228.1"/>
</dbReference>
<gene>
    <name evidence="2" type="ORF">GSF22_22595</name>
</gene>
<dbReference type="InterPro" id="IPR051532">
    <property type="entry name" value="Ester_Hydrolysis_Enzymes"/>
</dbReference>
<dbReference type="EMBL" id="WVUH01000228">
    <property type="protein sequence ID" value="MBO4208777.1"/>
    <property type="molecule type" value="Genomic_DNA"/>
</dbReference>
<reference evidence="2 3" key="1">
    <citation type="submission" date="2019-12" db="EMBL/GenBank/DDBJ databases">
        <title>Whole genome sequencing of endophytic Actinobacterium Micromonospora sp. MPMI6T.</title>
        <authorList>
            <person name="Evv R."/>
            <person name="Podile A.R."/>
        </authorList>
    </citation>
    <scope>NUCLEOTIDE SEQUENCE [LARGE SCALE GENOMIC DNA]</scope>
    <source>
        <strain evidence="2 3">MPMI6</strain>
    </source>
</reference>
<accession>A0ABS3VW53</accession>
<protein>
    <submittedName>
        <fullName evidence="2">GDSL family lipase</fullName>
    </submittedName>
</protein>
<proteinExistence type="predicted"/>
<evidence type="ECO:0000259" key="1">
    <source>
        <dbReference type="Pfam" id="PF13472"/>
    </source>
</evidence>
<evidence type="ECO:0000313" key="2">
    <source>
        <dbReference type="EMBL" id="MBO4208777.1"/>
    </source>
</evidence>
<dbReference type="Proteomes" id="UP000823521">
    <property type="component" value="Unassembled WGS sequence"/>
</dbReference>
<dbReference type="Pfam" id="PF13472">
    <property type="entry name" value="Lipase_GDSL_2"/>
    <property type="match status" value="1"/>
</dbReference>
<keyword evidence="3" id="KW-1185">Reference proteome</keyword>
<comment type="caution">
    <text evidence="2">The sequence shown here is derived from an EMBL/GenBank/DDBJ whole genome shotgun (WGS) entry which is preliminary data.</text>
</comment>
<organism evidence="2 3">
    <name type="scientific">Micromonospora echinofusca</name>
    <dbReference type="NCBI Taxonomy" id="47858"/>
    <lineage>
        <taxon>Bacteria</taxon>
        <taxon>Bacillati</taxon>
        <taxon>Actinomycetota</taxon>
        <taxon>Actinomycetes</taxon>
        <taxon>Micromonosporales</taxon>
        <taxon>Micromonosporaceae</taxon>
        <taxon>Micromonospora</taxon>
    </lineage>
</organism>
<dbReference type="PANTHER" id="PTHR30383:SF5">
    <property type="entry name" value="SGNH HYDROLASE-TYPE ESTERASE DOMAIN-CONTAINING PROTEIN"/>
    <property type="match status" value="1"/>
</dbReference>
<dbReference type="Gene3D" id="3.40.50.1110">
    <property type="entry name" value="SGNH hydrolase"/>
    <property type="match status" value="1"/>
</dbReference>
<feature type="domain" description="SGNH hydrolase-type esterase" evidence="1">
    <location>
        <begin position="11"/>
        <end position="196"/>
    </location>
</feature>
<sequence>MIFEAGQRIVFIGDSITDCGRRDVAAPYGSGYVSLVRALVTAAHPQTRLTWVNRGISGDTVRDLRKRWETDAIGERPDWLCVMIGINDVWRGFTGREDEAVPVDEYESTLRDLLTGAVTATGCRLVLGDPYLIEPDRTEPQRAMSDRYGAVVRRLAVEFDAVHVPTQEAFDRALAHTTPTDWADDRVHPNLPGHALLAQAYLTALGWQPDA</sequence>